<sequence length="128" mass="14438">MKFSFKGCHLDGLLDKSTDEPVKLFPSHAHGKEEPKTNKRSRTQGHEAEDQGTNEDQPHRKRVKQRENQGHAQDELRGGNTRGKQEKTEERTAGHHTFVIGVIGFMPSSRPGKLPAPSIYNRMSIGQR</sequence>
<dbReference type="Proteomes" id="UP001164929">
    <property type="component" value="Chromosome 15"/>
</dbReference>
<comment type="caution">
    <text evidence="2">The sequence shown here is derived from an EMBL/GenBank/DDBJ whole genome shotgun (WGS) entry which is preliminary data.</text>
</comment>
<dbReference type="EMBL" id="JAQIZT010000015">
    <property type="protein sequence ID" value="KAJ6970166.1"/>
    <property type="molecule type" value="Genomic_DNA"/>
</dbReference>
<evidence type="ECO:0000256" key="1">
    <source>
        <dbReference type="SAM" id="MobiDB-lite"/>
    </source>
</evidence>
<organism evidence="2 3">
    <name type="scientific">Populus alba x Populus x berolinensis</name>
    <dbReference type="NCBI Taxonomy" id="444605"/>
    <lineage>
        <taxon>Eukaryota</taxon>
        <taxon>Viridiplantae</taxon>
        <taxon>Streptophyta</taxon>
        <taxon>Embryophyta</taxon>
        <taxon>Tracheophyta</taxon>
        <taxon>Spermatophyta</taxon>
        <taxon>Magnoliopsida</taxon>
        <taxon>eudicotyledons</taxon>
        <taxon>Gunneridae</taxon>
        <taxon>Pentapetalae</taxon>
        <taxon>rosids</taxon>
        <taxon>fabids</taxon>
        <taxon>Malpighiales</taxon>
        <taxon>Salicaceae</taxon>
        <taxon>Saliceae</taxon>
        <taxon>Populus</taxon>
    </lineage>
</organism>
<reference evidence="2" key="1">
    <citation type="journal article" date="2023" name="Mol. Ecol. Resour.">
        <title>Chromosome-level genome assembly of a triploid poplar Populus alba 'Berolinensis'.</title>
        <authorList>
            <person name="Chen S."/>
            <person name="Yu Y."/>
            <person name="Wang X."/>
            <person name="Wang S."/>
            <person name="Zhang T."/>
            <person name="Zhou Y."/>
            <person name="He R."/>
            <person name="Meng N."/>
            <person name="Wang Y."/>
            <person name="Liu W."/>
            <person name="Liu Z."/>
            <person name="Liu J."/>
            <person name="Guo Q."/>
            <person name="Huang H."/>
            <person name="Sederoff R.R."/>
            <person name="Wang G."/>
            <person name="Qu G."/>
            <person name="Chen S."/>
        </authorList>
    </citation>
    <scope>NUCLEOTIDE SEQUENCE</scope>
    <source>
        <strain evidence="2">SC-2020</strain>
    </source>
</reference>
<protein>
    <submittedName>
        <fullName evidence="2">Uncharacterized protein</fullName>
    </submittedName>
</protein>
<feature type="region of interest" description="Disordered" evidence="1">
    <location>
        <begin position="1"/>
        <end position="128"/>
    </location>
</feature>
<name>A0AAD6LN26_9ROSI</name>
<proteinExistence type="predicted"/>
<feature type="compositionally biased region" description="Basic and acidic residues" evidence="1">
    <location>
        <begin position="65"/>
        <end position="93"/>
    </location>
</feature>
<evidence type="ECO:0000313" key="2">
    <source>
        <dbReference type="EMBL" id="KAJ6970166.1"/>
    </source>
</evidence>
<gene>
    <name evidence="2" type="ORF">NC653_034669</name>
</gene>
<keyword evidence="3" id="KW-1185">Reference proteome</keyword>
<evidence type="ECO:0000313" key="3">
    <source>
        <dbReference type="Proteomes" id="UP001164929"/>
    </source>
</evidence>
<accession>A0AAD6LN26</accession>
<dbReference type="AlphaFoldDB" id="A0AAD6LN26"/>
<feature type="compositionally biased region" description="Basic and acidic residues" evidence="1">
    <location>
        <begin position="8"/>
        <end position="22"/>
    </location>
</feature>